<name>X1KP82_9ZZZZ</name>
<dbReference type="AlphaFoldDB" id="X1KP82"/>
<comment type="caution">
    <text evidence="4">The sequence shown here is derived from an EMBL/GenBank/DDBJ whole genome shotgun (WGS) entry which is preliminary data.</text>
</comment>
<feature type="non-terminal residue" evidence="4">
    <location>
        <position position="184"/>
    </location>
</feature>
<organism evidence="4">
    <name type="scientific">marine sediment metagenome</name>
    <dbReference type="NCBI Taxonomy" id="412755"/>
    <lineage>
        <taxon>unclassified sequences</taxon>
        <taxon>metagenomes</taxon>
        <taxon>ecological metagenomes</taxon>
    </lineage>
</organism>
<dbReference type="SUPFAM" id="SSF53335">
    <property type="entry name" value="S-adenosyl-L-methionine-dependent methyltransferases"/>
    <property type="match status" value="1"/>
</dbReference>
<dbReference type="InterPro" id="IPR050362">
    <property type="entry name" value="Cation-dep_OMT"/>
</dbReference>
<evidence type="ECO:0008006" key="5">
    <source>
        <dbReference type="Google" id="ProtNLM"/>
    </source>
</evidence>
<proteinExistence type="predicted"/>
<reference evidence="4" key="1">
    <citation type="journal article" date="2014" name="Front. Microbiol.">
        <title>High frequency of phylogenetically diverse reductive dehalogenase-homologous genes in deep subseafloor sedimentary metagenomes.</title>
        <authorList>
            <person name="Kawai M."/>
            <person name="Futagami T."/>
            <person name="Toyoda A."/>
            <person name="Takaki Y."/>
            <person name="Nishi S."/>
            <person name="Hori S."/>
            <person name="Arai W."/>
            <person name="Tsubouchi T."/>
            <person name="Morono Y."/>
            <person name="Uchiyama I."/>
            <person name="Ito T."/>
            <person name="Fujiyama A."/>
            <person name="Inagaki F."/>
            <person name="Takami H."/>
        </authorList>
    </citation>
    <scope>NUCLEOTIDE SEQUENCE</scope>
    <source>
        <strain evidence="4">Expedition CK06-06</strain>
    </source>
</reference>
<dbReference type="Gene3D" id="3.40.50.150">
    <property type="entry name" value="Vaccinia Virus protein VP39"/>
    <property type="match status" value="1"/>
</dbReference>
<dbReference type="CDD" id="cd02440">
    <property type="entry name" value="AdoMet_MTases"/>
    <property type="match status" value="1"/>
</dbReference>
<keyword evidence="3" id="KW-0949">S-adenosyl-L-methionine</keyword>
<dbReference type="GO" id="GO:0008757">
    <property type="term" value="F:S-adenosylmethionine-dependent methyltransferase activity"/>
    <property type="evidence" value="ECO:0007669"/>
    <property type="project" value="TreeGrafter"/>
</dbReference>
<evidence type="ECO:0000256" key="3">
    <source>
        <dbReference type="ARBA" id="ARBA00022691"/>
    </source>
</evidence>
<dbReference type="GO" id="GO:0032259">
    <property type="term" value="P:methylation"/>
    <property type="evidence" value="ECO:0007669"/>
    <property type="project" value="UniProtKB-KW"/>
</dbReference>
<protein>
    <recommendedName>
        <fullName evidence="5">Methyltransferase domain-containing protein</fullName>
    </recommendedName>
</protein>
<dbReference type="InterPro" id="IPR002935">
    <property type="entry name" value="SAM_O-MeTrfase"/>
</dbReference>
<gene>
    <name evidence="4" type="ORF">S06H3_23603</name>
</gene>
<dbReference type="InterPro" id="IPR029063">
    <property type="entry name" value="SAM-dependent_MTases_sf"/>
</dbReference>
<evidence type="ECO:0000313" key="4">
    <source>
        <dbReference type="EMBL" id="GAI08897.1"/>
    </source>
</evidence>
<dbReference type="Pfam" id="PF01596">
    <property type="entry name" value="Methyltransf_3"/>
    <property type="match status" value="1"/>
</dbReference>
<keyword evidence="2" id="KW-0808">Transferase</keyword>
<dbReference type="PROSITE" id="PS51682">
    <property type="entry name" value="SAM_OMT_I"/>
    <property type="match status" value="1"/>
</dbReference>
<dbReference type="GO" id="GO:0008171">
    <property type="term" value="F:O-methyltransferase activity"/>
    <property type="evidence" value="ECO:0007669"/>
    <property type="project" value="InterPro"/>
</dbReference>
<keyword evidence="1" id="KW-0489">Methyltransferase</keyword>
<dbReference type="PANTHER" id="PTHR10509:SF14">
    <property type="entry name" value="CAFFEOYL-COA O-METHYLTRANSFERASE 3-RELATED"/>
    <property type="match status" value="1"/>
</dbReference>
<evidence type="ECO:0000256" key="2">
    <source>
        <dbReference type="ARBA" id="ARBA00022679"/>
    </source>
</evidence>
<dbReference type="EMBL" id="BARV01012867">
    <property type="protein sequence ID" value="GAI08897.1"/>
    <property type="molecule type" value="Genomic_DNA"/>
</dbReference>
<accession>X1KP82</accession>
<sequence length="184" mass="21397">MSNSKIIQTKELKICLNEKNLLDDVRKDANSKKIPIIDEMLGRFLEVICFLKKPRNVLEIGCGIGYSSYFIIKELKDNSYIGIDLNKSRLELAEKFIKSIFPEIKCAFITGNAIKIIPNFRIKFDMIFIDAAKYEYLFYIKKLIDRMNTGAIIIADNVFYKGKIFKENISKHDYNSVKGIREYI</sequence>
<dbReference type="PANTHER" id="PTHR10509">
    <property type="entry name" value="O-METHYLTRANSFERASE-RELATED"/>
    <property type="match status" value="1"/>
</dbReference>
<evidence type="ECO:0000256" key="1">
    <source>
        <dbReference type="ARBA" id="ARBA00022603"/>
    </source>
</evidence>